<comment type="caution">
    <text evidence="1">The sequence shown here is derived from an EMBL/GenBank/DDBJ whole genome shotgun (WGS) entry which is preliminary data.</text>
</comment>
<dbReference type="EMBL" id="JACEHE010000021">
    <property type="protein sequence ID" value="MBA2949733.1"/>
    <property type="molecule type" value="Genomic_DNA"/>
</dbReference>
<name>A0A7W0DR47_9ACTN</name>
<sequence>MTETTADDVLELFCASAGTKKRFEDWKSDPRRAEVAPVVLAHRTRVLYRLAEGDVLDVCRRTEHALGQVRREVGESVPQIVDWHPDFAFTHTFHTCVERMGALPTYQRFREFSLDDDDGQRMLGKPAKDVIRRLVGAGCPQWQAQAAMRWRIGNAYYGFLREVYTLMQLRRRGIDLRVHPLADALFRVDAWVGRRALSLRVGNKKFRQGTNSGRKTPAEQLLADVLPPLHFDTIELGAATAFGEVHLPTAVHLDHAAARLTDHGGTTSATHMN</sequence>
<reference evidence="1 2" key="1">
    <citation type="submission" date="2020-07" db="EMBL/GenBank/DDBJ databases">
        <title>Streptomyces isolated from Indian soil.</title>
        <authorList>
            <person name="Mandal S."/>
            <person name="Maiti P.K."/>
        </authorList>
    </citation>
    <scope>NUCLEOTIDE SEQUENCE [LARGE SCALE GENOMIC DNA]</scope>
    <source>
        <strain evidence="1 2">PSKA28</strain>
    </source>
</reference>
<gene>
    <name evidence="1" type="ORF">H1D24_28960</name>
</gene>
<dbReference type="Proteomes" id="UP000545761">
    <property type="component" value="Unassembled WGS sequence"/>
</dbReference>
<evidence type="ECO:0000313" key="1">
    <source>
        <dbReference type="EMBL" id="MBA2949733.1"/>
    </source>
</evidence>
<accession>A0A7W0DR47</accession>
<proteinExistence type="predicted"/>
<dbReference type="AlphaFoldDB" id="A0A7W0DR47"/>
<organism evidence="1 2">
    <name type="scientific">Streptomyces himalayensis subsp. himalayensis</name>
    <dbReference type="NCBI Taxonomy" id="2756131"/>
    <lineage>
        <taxon>Bacteria</taxon>
        <taxon>Bacillati</taxon>
        <taxon>Actinomycetota</taxon>
        <taxon>Actinomycetes</taxon>
        <taxon>Kitasatosporales</taxon>
        <taxon>Streptomycetaceae</taxon>
        <taxon>Streptomyces</taxon>
        <taxon>Streptomyces himalayensis</taxon>
    </lineage>
</organism>
<evidence type="ECO:0000313" key="2">
    <source>
        <dbReference type="Proteomes" id="UP000545761"/>
    </source>
</evidence>
<dbReference type="RefSeq" id="WP_181660669.1">
    <property type="nucleotide sequence ID" value="NZ_JACEHE010000021.1"/>
</dbReference>
<protein>
    <submittedName>
        <fullName evidence="1">Uncharacterized protein</fullName>
    </submittedName>
</protein>